<protein>
    <recommendedName>
        <fullName evidence="7">Zn(2)-C6 fungal-type domain-containing protein</fullName>
    </recommendedName>
</protein>
<dbReference type="AlphaFoldDB" id="A0A1L7X545"/>
<dbReference type="PANTHER" id="PTHR47338:SF10">
    <property type="entry name" value="TRANSCRIPTION FACTOR DOMAIN-CONTAINING PROTEIN-RELATED"/>
    <property type="match status" value="1"/>
</dbReference>
<proteinExistence type="predicted"/>
<dbReference type="GO" id="GO:0000981">
    <property type="term" value="F:DNA-binding transcription factor activity, RNA polymerase II-specific"/>
    <property type="evidence" value="ECO:0007669"/>
    <property type="project" value="InterPro"/>
</dbReference>
<keyword evidence="9" id="KW-1185">Reference proteome</keyword>
<dbReference type="InterPro" id="IPR007219">
    <property type="entry name" value="XnlR_reg_dom"/>
</dbReference>
<dbReference type="PANTHER" id="PTHR47338">
    <property type="entry name" value="ZN(II)2CYS6 TRANSCRIPTION FACTOR (EUROFUNG)-RELATED"/>
    <property type="match status" value="1"/>
</dbReference>
<dbReference type="GO" id="GO:0008270">
    <property type="term" value="F:zinc ion binding"/>
    <property type="evidence" value="ECO:0007669"/>
    <property type="project" value="InterPro"/>
</dbReference>
<keyword evidence="4" id="KW-0804">Transcription</keyword>
<dbReference type="InterPro" id="IPR050815">
    <property type="entry name" value="TF_fung"/>
</dbReference>
<accession>A0A1L7X545</accession>
<dbReference type="STRING" id="576137.A0A1L7X545"/>
<dbReference type="InterPro" id="IPR001138">
    <property type="entry name" value="Zn2Cys6_DnaBD"/>
</dbReference>
<dbReference type="InterPro" id="IPR036864">
    <property type="entry name" value="Zn2-C6_fun-type_DNA-bd_sf"/>
</dbReference>
<feature type="compositionally biased region" description="Polar residues" evidence="6">
    <location>
        <begin position="173"/>
        <end position="186"/>
    </location>
</feature>
<evidence type="ECO:0000256" key="1">
    <source>
        <dbReference type="ARBA" id="ARBA00004123"/>
    </source>
</evidence>
<dbReference type="CDD" id="cd12148">
    <property type="entry name" value="fungal_TF_MHR"/>
    <property type="match status" value="1"/>
</dbReference>
<evidence type="ECO:0000256" key="5">
    <source>
        <dbReference type="ARBA" id="ARBA00023242"/>
    </source>
</evidence>
<evidence type="ECO:0000256" key="4">
    <source>
        <dbReference type="ARBA" id="ARBA00023163"/>
    </source>
</evidence>
<dbReference type="OrthoDB" id="3362851at2759"/>
<feature type="compositionally biased region" description="Low complexity" evidence="6">
    <location>
        <begin position="160"/>
        <end position="172"/>
    </location>
</feature>
<dbReference type="Gene3D" id="4.10.240.10">
    <property type="entry name" value="Zn(2)-C6 fungal-type DNA-binding domain"/>
    <property type="match status" value="1"/>
</dbReference>
<dbReference type="CDD" id="cd00067">
    <property type="entry name" value="GAL4"/>
    <property type="match status" value="1"/>
</dbReference>
<dbReference type="SMART" id="SM00906">
    <property type="entry name" value="Fungal_trans"/>
    <property type="match status" value="1"/>
</dbReference>
<dbReference type="Pfam" id="PF00172">
    <property type="entry name" value="Zn_clus"/>
    <property type="match status" value="1"/>
</dbReference>
<dbReference type="SMART" id="SM00066">
    <property type="entry name" value="GAL4"/>
    <property type="match status" value="1"/>
</dbReference>
<dbReference type="GO" id="GO:0003677">
    <property type="term" value="F:DNA binding"/>
    <property type="evidence" value="ECO:0007669"/>
    <property type="project" value="InterPro"/>
</dbReference>
<keyword evidence="3" id="KW-0805">Transcription regulation</keyword>
<keyword evidence="5" id="KW-0539">Nucleus</keyword>
<dbReference type="SUPFAM" id="SSF57701">
    <property type="entry name" value="Zn2/Cys6 DNA-binding domain"/>
    <property type="match status" value="1"/>
</dbReference>
<feature type="region of interest" description="Disordered" evidence="6">
    <location>
        <begin position="160"/>
        <end position="186"/>
    </location>
</feature>
<dbReference type="EMBL" id="FJOG01000015">
    <property type="protein sequence ID" value="CZR60143.1"/>
    <property type="molecule type" value="Genomic_DNA"/>
</dbReference>
<evidence type="ECO:0000313" key="8">
    <source>
        <dbReference type="EMBL" id="CZR60143.1"/>
    </source>
</evidence>
<evidence type="ECO:0000313" key="9">
    <source>
        <dbReference type="Proteomes" id="UP000184330"/>
    </source>
</evidence>
<name>A0A1L7X545_9HELO</name>
<dbReference type="Pfam" id="PF04082">
    <property type="entry name" value="Fungal_trans"/>
    <property type="match status" value="1"/>
</dbReference>
<gene>
    <name evidence="8" type="ORF">PAC_10039</name>
</gene>
<evidence type="ECO:0000259" key="7">
    <source>
        <dbReference type="PROSITE" id="PS50048"/>
    </source>
</evidence>
<comment type="subcellular location">
    <subcellularLocation>
        <location evidence="1">Nucleus</location>
    </subcellularLocation>
</comment>
<sequence length="679" mass="77097">MSNLNSSEGSQPVSCDAQSASRSINPPITPQPQLQLSSSRVCDRRMLKKVKCNLRRPACSRCVEEDMHCVYSSIRRKPGPAKGSRRKRSTAIASQSIAGQWTVSYWLVAADQAHTKVLREEPQLSADVTSREAQQPSTLLEDLFPQHIFTELTAPFSAVTETSSHSAEASTSLGQGSNHRSLTDPQLHPNQELQLLKGFFTYIHPSIPLLRKRPFLQRYERGFVNRNLLLTILGVSAKIQGLTSVWASPSLDNCLGSLLASTKIADEELSNSLKSLDNFQQACLLAFYEFHQYPGQNAWLRIGQLTRKAYQCGLHQLDNRDQCPLFDTNPMSDDEIEEWRSLWWCIYCLDSYCNITAATPFVVELDSVKTGLVQNSQQANRQFASEAAIFLPVETELLWKTSRDITSRGGDFNFNIHIVTTTILRGAARLSRLWKQNPSEGLRSRFDALEHDLSAVRLSLPPRYFNLARNVLLNESSSEHHARLISILHLHASRCLLSFPIYQQVDEPEWLARWRRTLEYCEDIVLVVREWNAQQCLSVDPAVCFIISDALMIIHLHSQDVANSEPELQARLRTHKDLLLLFLEQFATIWHLPRFLITSFKKLSERLSGPLTSTEIDEILRRMQGPLHPSWFRFLSLAPEVLTPAAQQDFDPNSFPEADFTDWEFWANLSSMGSISQGF</sequence>
<dbReference type="GO" id="GO:0005634">
    <property type="term" value="C:nucleus"/>
    <property type="evidence" value="ECO:0007669"/>
    <property type="project" value="UniProtKB-SubCell"/>
</dbReference>
<reference evidence="8 9" key="1">
    <citation type="submission" date="2016-03" db="EMBL/GenBank/DDBJ databases">
        <authorList>
            <person name="Ploux O."/>
        </authorList>
    </citation>
    <scope>NUCLEOTIDE SEQUENCE [LARGE SCALE GENOMIC DNA]</scope>
    <source>
        <strain evidence="8 9">UAMH 11012</strain>
    </source>
</reference>
<feature type="domain" description="Zn(2)-C6 fungal-type" evidence="7">
    <location>
        <begin position="41"/>
        <end position="71"/>
    </location>
</feature>
<dbReference type="GO" id="GO:0006351">
    <property type="term" value="P:DNA-templated transcription"/>
    <property type="evidence" value="ECO:0007669"/>
    <property type="project" value="InterPro"/>
</dbReference>
<dbReference type="Proteomes" id="UP000184330">
    <property type="component" value="Unassembled WGS sequence"/>
</dbReference>
<evidence type="ECO:0000256" key="6">
    <source>
        <dbReference type="SAM" id="MobiDB-lite"/>
    </source>
</evidence>
<evidence type="ECO:0000256" key="2">
    <source>
        <dbReference type="ARBA" id="ARBA00022723"/>
    </source>
</evidence>
<dbReference type="PROSITE" id="PS50048">
    <property type="entry name" value="ZN2_CY6_FUNGAL_2"/>
    <property type="match status" value="1"/>
</dbReference>
<feature type="region of interest" description="Disordered" evidence="6">
    <location>
        <begin position="1"/>
        <end position="37"/>
    </location>
</feature>
<evidence type="ECO:0000256" key="3">
    <source>
        <dbReference type="ARBA" id="ARBA00023015"/>
    </source>
</evidence>
<keyword evidence="2" id="KW-0479">Metal-binding</keyword>
<organism evidence="8 9">
    <name type="scientific">Phialocephala subalpina</name>
    <dbReference type="NCBI Taxonomy" id="576137"/>
    <lineage>
        <taxon>Eukaryota</taxon>
        <taxon>Fungi</taxon>
        <taxon>Dikarya</taxon>
        <taxon>Ascomycota</taxon>
        <taxon>Pezizomycotina</taxon>
        <taxon>Leotiomycetes</taxon>
        <taxon>Helotiales</taxon>
        <taxon>Mollisiaceae</taxon>
        <taxon>Phialocephala</taxon>
        <taxon>Phialocephala fortinii species complex</taxon>
    </lineage>
</organism>